<dbReference type="RefSeq" id="XP_030976770.1">
    <property type="nucleotide sequence ID" value="XM_031131151.1"/>
</dbReference>
<dbReference type="GO" id="GO:0005576">
    <property type="term" value="C:extracellular region"/>
    <property type="evidence" value="ECO:0007669"/>
    <property type="project" value="UniProtKB-SubCell"/>
</dbReference>
<keyword evidence="8" id="KW-0326">Glycosidase</keyword>
<evidence type="ECO:0000256" key="7">
    <source>
        <dbReference type="ARBA" id="ARBA00022801"/>
    </source>
</evidence>
<dbReference type="InterPro" id="IPR017853">
    <property type="entry name" value="GH"/>
</dbReference>
<keyword evidence="6" id="KW-0732">Signal</keyword>
<dbReference type="EC" id="3.2.1.78" evidence="4"/>
<evidence type="ECO:0000256" key="2">
    <source>
        <dbReference type="ARBA" id="ARBA00004613"/>
    </source>
</evidence>
<name>A0A6P8APF3_PYRGI</name>
<reference evidence="13" key="2">
    <citation type="submission" date="2019-10" db="EMBL/GenBank/DDBJ databases">
        <authorList>
            <consortium name="NCBI Genome Project"/>
        </authorList>
    </citation>
    <scope>NUCLEOTIDE SEQUENCE</scope>
    <source>
        <strain evidence="13">NI907</strain>
    </source>
</reference>
<accession>A0A6P8APF3</accession>
<dbReference type="Proteomes" id="UP000515153">
    <property type="component" value="Chromosome VI"/>
</dbReference>
<dbReference type="PANTHER" id="PTHR31451">
    <property type="match status" value="1"/>
</dbReference>
<dbReference type="InterPro" id="IPR001547">
    <property type="entry name" value="Glyco_hydro_5"/>
</dbReference>
<organism evidence="12 13">
    <name type="scientific">Pyricularia grisea</name>
    <name type="common">Crabgrass-specific blast fungus</name>
    <name type="synonym">Magnaporthe grisea</name>
    <dbReference type="NCBI Taxonomy" id="148305"/>
    <lineage>
        <taxon>Eukaryota</taxon>
        <taxon>Fungi</taxon>
        <taxon>Dikarya</taxon>
        <taxon>Ascomycota</taxon>
        <taxon>Pezizomycotina</taxon>
        <taxon>Sordariomycetes</taxon>
        <taxon>Sordariomycetidae</taxon>
        <taxon>Magnaporthales</taxon>
        <taxon>Pyriculariaceae</taxon>
        <taxon>Pyricularia</taxon>
    </lineage>
</organism>
<dbReference type="SUPFAM" id="SSF51445">
    <property type="entry name" value="(Trans)glycosidases"/>
    <property type="match status" value="1"/>
</dbReference>
<evidence type="ECO:0000256" key="4">
    <source>
        <dbReference type="ARBA" id="ARBA00012706"/>
    </source>
</evidence>
<evidence type="ECO:0000313" key="13">
    <source>
        <dbReference type="RefSeq" id="XP_030976770.1"/>
    </source>
</evidence>
<dbReference type="AlphaFoldDB" id="A0A6P8APF3"/>
<gene>
    <name evidence="13" type="ORF">PgNI_11178</name>
</gene>
<dbReference type="FunFam" id="3.20.20.80:FF:000076">
    <property type="entry name" value="Mannan endo-1,4-beta-mannosidase A"/>
    <property type="match status" value="1"/>
</dbReference>
<dbReference type="PANTHER" id="PTHR31451:SF21">
    <property type="entry name" value="MANNAN ENDO-1,4-BETA-MANNOSIDASE C"/>
    <property type="match status" value="1"/>
</dbReference>
<dbReference type="Gene3D" id="3.20.20.80">
    <property type="entry name" value="Glycosidases"/>
    <property type="match status" value="1"/>
</dbReference>
<sequence>MTTLCIDATGLCCYLLLQLFLCVPTRHTASMFFASSILTLGLLLAEGAFAAPTSETRQAQSGFVSVEGEKFKLDGKDFYFAGTNAYYFPFSGSQTDVENGMTQARNAGLNVVRTWGFNDKNRTTNSGGLPQYGADSNPTFQYFNGNQDSTIDVTPFDKVVNAATKTGMKLVVALTNNWADYGGMDVYTINYGGKYHDDFYTVPQIKDAFKRYIRAIVTRYADSPAIMAWELANEPRCGADSVRNLPRGPSCTPDTITAWIDEMSTFVKSIDSKHLVTWGGEGGFNWSGQSDGFYNGYDGGDFDHELSLPNVDFGVFHSYPDWWTKTIDWVDQWIRDHAASGCKAGKPVVHEEYGWLTNEARQQNLGRTAPETRTEVLSRWQKIQVEEKMPDMFWQFGWSGYSYGKNHDDGFTIYLEDAEAQPLIRDHAAAMNALNN</sequence>
<dbReference type="GO" id="GO:0046355">
    <property type="term" value="P:mannan catabolic process"/>
    <property type="evidence" value="ECO:0007669"/>
    <property type="project" value="UniProtKB-ARBA"/>
</dbReference>
<dbReference type="KEGG" id="pgri:PgNI_11178"/>
<reference evidence="13" key="3">
    <citation type="submission" date="2025-08" db="UniProtKB">
        <authorList>
            <consortium name="RefSeq"/>
        </authorList>
    </citation>
    <scope>IDENTIFICATION</scope>
    <source>
        <strain evidence="13">NI907</strain>
    </source>
</reference>
<evidence type="ECO:0000256" key="1">
    <source>
        <dbReference type="ARBA" id="ARBA00001678"/>
    </source>
</evidence>
<evidence type="ECO:0000256" key="5">
    <source>
        <dbReference type="ARBA" id="ARBA00022525"/>
    </source>
</evidence>
<evidence type="ECO:0000256" key="6">
    <source>
        <dbReference type="ARBA" id="ARBA00022729"/>
    </source>
</evidence>
<reference evidence="12 13" key="1">
    <citation type="journal article" date="2019" name="Mol. Biol. Evol.">
        <title>Blast fungal genomes show frequent chromosomal changes, gene gains and losses, and effector gene turnover.</title>
        <authorList>
            <person name="Gomez Luciano L.B."/>
            <person name="Jason Tsai I."/>
            <person name="Chuma I."/>
            <person name="Tosa Y."/>
            <person name="Chen Y.H."/>
            <person name="Li J.Y."/>
            <person name="Li M.Y."/>
            <person name="Jade Lu M.Y."/>
            <person name="Nakayashiki H."/>
            <person name="Li W.H."/>
        </authorList>
    </citation>
    <scope>NUCLEOTIDE SEQUENCE [LARGE SCALE GENOMIC DNA]</scope>
    <source>
        <strain evidence="12 13">NI907</strain>
    </source>
</reference>
<keyword evidence="7" id="KW-0378">Hydrolase</keyword>
<dbReference type="Pfam" id="PF26410">
    <property type="entry name" value="GH5_mannosidase"/>
    <property type="match status" value="1"/>
</dbReference>
<evidence type="ECO:0000256" key="8">
    <source>
        <dbReference type="ARBA" id="ARBA00023295"/>
    </source>
</evidence>
<proteinExistence type="inferred from homology"/>
<dbReference type="GeneID" id="41966056"/>
<feature type="domain" description="Glycoside hydrolase family 5" evidence="11">
    <location>
        <begin position="62"/>
        <end position="356"/>
    </location>
</feature>
<evidence type="ECO:0000256" key="10">
    <source>
        <dbReference type="ARBA" id="ARBA00077212"/>
    </source>
</evidence>
<keyword evidence="12" id="KW-1185">Reference proteome</keyword>
<dbReference type="GO" id="GO:0016985">
    <property type="term" value="F:mannan endo-1,4-beta-mannosidase activity"/>
    <property type="evidence" value="ECO:0007669"/>
    <property type="project" value="UniProtKB-EC"/>
</dbReference>
<comment type="subcellular location">
    <subcellularLocation>
        <location evidence="2">Secreted</location>
    </subcellularLocation>
</comment>
<evidence type="ECO:0000313" key="12">
    <source>
        <dbReference type="Proteomes" id="UP000515153"/>
    </source>
</evidence>
<evidence type="ECO:0000256" key="3">
    <source>
        <dbReference type="ARBA" id="ARBA00005641"/>
    </source>
</evidence>
<comment type="similarity">
    <text evidence="3">Belongs to the glycosyl hydrolase 5 (cellulase A) family.</text>
</comment>
<dbReference type="InterPro" id="IPR045053">
    <property type="entry name" value="MAN-like"/>
</dbReference>
<evidence type="ECO:0000256" key="9">
    <source>
        <dbReference type="ARBA" id="ARBA00068505"/>
    </source>
</evidence>
<protein>
    <recommendedName>
        <fullName evidence="9">Mannan endo-1,4-beta-mannosidase A</fullName>
        <ecNumber evidence="4">3.2.1.78</ecNumber>
    </recommendedName>
    <alternativeName>
        <fullName evidence="10">Endo-beta-1,4-mannanase A</fullName>
    </alternativeName>
</protein>
<evidence type="ECO:0000259" key="11">
    <source>
        <dbReference type="Pfam" id="PF26410"/>
    </source>
</evidence>
<keyword evidence="5" id="KW-0964">Secreted</keyword>
<comment type="catalytic activity">
    <reaction evidence="1">
        <text>Random hydrolysis of (1-&gt;4)-beta-D-mannosidic linkages in mannans, galactomannans and glucomannans.</text>
        <dbReference type="EC" id="3.2.1.78"/>
    </reaction>
</comment>